<reference evidence="1 2" key="1">
    <citation type="journal article" date="2021" name="Elife">
        <title>Chloroplast acquisition without the gene transfer in kleptoplastic sea slugs, Plakobranchus ocellatus.</title>
        <authorList>
            <person name="Maeda T."/>
            <person name="Takahashi S."/>
            <person name="Yoshida T."/>
            <person name="Shimamura S."/>
            <person name="Takaki Y."/>
            <person name="Nagai Y."/>
            <person name="Toyoda A."/>
            <person name="Suzuki Y."/>
            <person name="Arimoto A."/>
            <person name="Ishii H."/>
            <person name="Satoh N."/>
            <person name="Nishiyama T."/>
            <person name="Hasebe M."/>
            <person name="Maruyama T."/>
            <person name="Minagawa J."/>
            <person name="Obokata J."/>
            <person name="Shigenobu S."/>
        </authorList>
    </citation>
    <scope>NUCLEOTIDE SEQUENCE [LARGE SCALE GENOMIC DNA]</scope>
</reference>
<dbReference type="EMBL" id="BLXT01005746">
    <property type="protein sequence ID" value="GFO25412.1"/>
    <property type="molecule type" value="Genomic_DNA"/>
</dbReference>
<evidence type="ECO:0000313" key="1">
    <source>
        <dbReference type="EMBL" id="GFO25412.1"/>
    </source>
</evidence>
<comment type="caution">
    <text evidence="1">The sequence shown here is derived from an EMBL/GenBank/DDBJ whole genome shotgun (WGS) entry which is preliminary data.</text>
</comment>
<name>A0AAV4C2B4_9GAST</name>
<accession>A0AAV4C2B4</accession>
<organism evidence="1 2">
    <name type="scientific">Plakobranchus ocellatus</name>
    <dbReference type="NCBI Taxonomy" id="259542"/>
    <lineage>
        <taxon>Eukaryota</taxon>
        <taxon>Metazoa</taxon>
        <taxon>Spiralia</taxon>
        <taxon>Lophotrochozoa</taxon>
        <taxon>Mollusca</taxon>
        <taxon>Gastropoda</taxon>
        <taxon>Heterobranchia</taxon>
        <taxon>Euthyneura</taxon>
        <taxon>Panpulmonata</taxon>
        <taxon>Sacoglossa</taxon>
        <taxon>Placobranchoidea</taxon>
        <taxon>Plakobranchidae</taxon>
        <taxon>Plakobranchus</taxon>
    </lineage>
</organism>
<protein>
    <submittedName>
        <fullName evidence="1">Uncharacterized protein</fullName>
    </submittedName>
</protein>
<dbReference type="AlphaFoldDB" id="A0AAV4C2B4"/>
<proteinExistence type="predicted"/>
<sequence>MEMYKGVSVRPESAALGFHEEKKSNPAAGKMQTWRCTKECPSDRSQQRWFFMRRRNAILLLIFAANNFMRLTENRLEWRNMIANVCSRQVVLNTNKWYHSTRVEGDDISITIGSEYD</sequence>
<evidence type="ECO:0000313" key="2">
    <source>
        <dbReference type="Proteomes" id="UP000735302"/>
    </source>
</evidence>
<gene>
    <name evidence="1" type="ORF">PoB_005191700</name>
</gene>
<keyword evidence="2" id="KW-1185">Reference proteome</keyword>
<dbReference type="Proteomes" id="UP000735302">
    <property type="component" value="Unassembled WGS sequence"/>
</dbReference>